<accession>A0AA85C2E8</accession>
<dbReference type="GO" id="GO:0097352">
    <property type="term" value="P:autophagosome maturation"/>
    <property type="evidence" value="ECO:0007669"/>
    <property type="project" value="TreeGrafter"/>
</dbReference>
<reference evidence="3" key="1">
    <citation type="submission" date="2023-11" db="UniProtKB">
        <authorList>
            <consortium name="WormBaseParasite"/>
        </authorList>
    </citation>
    <scope>IDENTIFICATION</scope>
</reference>
<sequence>MFNVITEIVINGVRRQVAKVTRKYSEFYVLEQKLIEFHGTLINKQLPKRQLTPRTMEFLESKCDIFQSYLQYLIAQPFLRNRRLVKSVPLKLTKEKGQFLDNFLSAYFVSCHPQPIESDINNLEMIKLKSSSVHSTTETGSYSTSLIHY</sequence>
<organism evidence="2 3">
    <name type="scientific">Schistosoma mattheei</name>
    <dbReference type="NCBI Taxonomy" id="31246"/>
    <lineage>
        <taxon>Eukaryota</taxon>
        <taxon>Metazoa</taxon>
        <taxon>Spiralia</taxon>
        <taxon>Lophotrochozoa</taxon>
        <taxon>Platyhelminthes</taxon>
        <taxon>Trematoda</taxon>
        <taxon>Digenea</taxon>
        <taxon>Strigeidida</taxon>
        <taxon>Schistosomatoidea</taxon>
        <taxon>Schistosomatidae</taxon>
        <taxon>Schistosoma</taxon>
    </lineage>
</organism>
<dbReference type="GO" id="GO:0035091">
    <property type="term" value="F:phosphatidylinositol binding"/>
    <property type="evidence" value="ECO:0007669"/>
    <property type="project" value="InterPro"/>
</dbReference>
<evidence type="ECO:0000313" key="3">
    <source>
        <dbReference type="WBParaSite" id="SMTH1_95360.1"/>
    </source>
</evidence>
<dbReference type="Gene3D" id="3.30.1520.10">
    <property type="entry name" value="Phox-like domain"/>
    <property type="match status" value="1"/>
</dbReference>
<dbReference type="Pfam" id="PF00787">
    <property type="entry name" value="PX"/>
    <property type="match status" value="1"/>
</dbReference>
<dbReference type="InterPro" id="IPR001683">
    <property type="entry name" value="PX_dom"/>
</dbReference>
<dbReference type="WBParaSite" id="SMTH1_95360.1">
    <property type="protein sequence ID" value="SMTH1_95360.1"/>
    <property type="gene ID" value="SMTH1_95360"/>
</dbReference>
<evidence type="ECO:0000313" key="2">
    <source>
        <dbReference type="Proteomes" id="UP000050791"/>
    </source>
</evidence>
<dbReference type="PANTHER" id="PTHR22775">
    <property type="entry name" value="SORTING NEXIN"/>
    <property type="match status" value="1"/>
</dbReference>
<dbReference type="PROSITE" id="PS50195">
    <property type="entry name" value="PX"/>
    <property type="match status" value="1"/>
</dbReference>
<dbReference type="GO" id="GO:0005770">
    <property type="term" value="C:late endosome"/>
    <property type="evidence" value="ECO:0007669"/>
    <property type="project" value="TreeGrafter"/>
</dbReference>
<dbReference type="AlphaFoldDB" id="A0AA85C2E8"/>
<protein>
    <recommendedName>
        <fullName evidence="1">PX domain-containing protein</fullName>
    </recommendedName>
</protein>
<feature type="domain" description="PX" evidence="1">
    <location>
        <begin position="1"/>
        <end position="96"/>
    </location>
</feature>
<dbReference type="SUPFAM" id="SSF64268">
    <property type="entry name" value="PX domain"/>
    <property type="match status" value="1"/>
</dbReference>
<name>A0AA85C2E8_9TREM</name>
<evidence type="ECO:0000259" key="1">
    <source>
        <dbReference type="PROSITE" id="PS50195"/>
    </source>
</evidence>
<dbReference type="PANTHER" id="PTHR22775:SF44">
    <property type="entry name" value="SORTING NEXIN-14"/>
    <property type="match status" value="1"/>
</dbReference>
<dbReference type="InterPro" id="IPR036871">
    <property type="entry name" value="PX_dom_sf"/>
</dbReference>
<dbReference type="Proteomes" id="UP000050791">
    <property type="component" value="Unassembled WGS sequence"/>
</dbReference>
<proteinExistence type="predicted"/>